<sequence length="79" mass="9307">MCQLLGVSRSVYYDYEHRQRSQTDDLCHKKLLATVREIAQSCHYTYGHRRMKKALNALGYPVGCWKTRSLMREAEAQVR</sequence>
<keyword evidence="3" id="KW-1185">Reference proteome</keyword>
<name>A0A1I3YTW7_9PROT</name>
<dbReference type="Pfam" id="PF13276">
    <property type="entry name" value="HTH_21"/>
    <property type="match status" value="1"/>
</dbReference>
<dbReference type="OrthoDB" id="5365969at2"/>
<dbReference type="PANTHER" id="PTHR46889:SF4">
    <property type="entry name" value="TRANSPOSASE INSO FOR INSERTION SEQUENCE ELEMENT IS911B-RELATED"/>
    <property type="match status" value="1"/>
</dbReference>
<feature type="domain" description="HTH-like" evidence="1">
    <location>
        <begin position="30"/>
        <end position="75"/>
    </location>
</feature>
<protein>
    <submittedName>
        <fullName evidence="2">HTH-like domain-containing protein</fullName>
    </submittedName>
</protein>
<proteinExistence type="predicted"/>
<organism evidence="2 3">
    <name type="scientific">Nitrosomonas aestuarii</name>
    <dbReference type="NCBI Taxonomy" id="52441"/>
    <lineage>
        <taxon>Bacteria</taxon>
        <taxon>Pseudomonadati</taxon>
        <taxon>Pseudomonadota</taxon>
        <taxon>Betaproteobacteria</taxon>
        <taxon>Nitrosomonadales</taxon>
        <taxon>Nitrosomonadaceae</taxon>
        <taxon>Nitrosomonas</taxon>
    </lineage>
</organism>
<reference evidence="3" key="1">
    <citation type="submission" date="2016-10" db="EMBL/GenBank/DDBJ databases">
        <authorList>
            <person name="Varghese N."/>
            <person name="Submissions S."/>
        </authorList>
    </citation>
    <scope>NUCLEOTIDE SEQUENCE [LARGE SCALE GENOMIC DNA]</scope>
    <source>
        <strain evidence="3">Nm69</strain>
    </source>
</reference>
<dbReference type="PANTHER" id="PTHR46889">
    <property type="entry name" value="TRANSPOSASE INSF FOR INSERTION SEQUENCE IS3B-RELATED"/>
    <property type="match status" value="1"/>
</dbReference>
<accession>A0A1I3YTW7</accession>
<evidence type="ECO:0000313" key="2">
    <source>
        <dbReference type="EMBL" id="SFK35253.1"/>
    </source>
</evidence>
<dbReference type="InterPro" id="IPR050900">
    <property type="entry name" value="Transposase_IS3/IS150/IS904"/>
</dbReference>
<dbReference type="InterPro" id="IPR025948">
    <property type="entry name" value="HTH-like_dom"/>
</dbReference>
<dbReference type="AlphaFoldDB" id="A0A1I3YTW7"/>
<dbReference type="Proteomes" id="UP000199533">
    <property type="component" value="Unassembled WGS sequence"/>
</dbReference>
<evidence type="ECO:0000259" key="1">
    <source>
        <dbReference type="Pfam" id="PF13276"/>
    </source>
</evidence>
<evidence type="ECO:0000313" key="3">
    <source>
        <dbReference type="Proteomes" id="UP000199533"/>
    </source>
</evidence>
<gene>
    <name evidence="2" type="ORF">SAMN05216302_1004151</name>
</gene>
<dbReference type="EMBL" id="FOSP01000004">
    <property type="protein sequence ID" value="SFK35253.1"/>
    <property type="molecule type" value="Genomic_DNA"/>
</dbReference>